<name>A0A9D3AKI3_9FIRM</name>
<reference evidence="2" key="2">
    <citation type="submission" date="2021-09" db="EMBL/GenBank/DDBJ databases">
        <authorList>
            <person name="Gilroy R."/>
        </authorList>
    </citation>
    <scope>NUCLEOTIDE SEQUENCE</scope>
    <source>
        <strain evidence="2">USAMLcec4-12693</strain>
    </source>
</reference>
<organism evidence="2 3">
    <name type="scientific">Merdimonas faecis</name>
    <dbReference type="NCBI Taxonomy" id="1653435"/>
    <lineage>
        <taxon>Bacteria</taxon>
        <taxon>Bacillati</taxon>
        <taxon>Bacillota</taxon>
        <taxon>Clostridia</taxon>
        <taxon>Lachnospirales</taxon>
        <taxon>Lachnospiraceae</taxon>
        <taxon>Merdimonas</taxon>
    </lineage>
</organism>
<feature type="transmembrane region" description="Helical" evidence="1">
    <location>
        <begin position="197"/>
        <end position="214"/>
    </location>
</feature>
<keyword evidence="1" id="KW-0812">Transmembrane</keyword>
<dbReference type="EMBL" id="DYXE01000089">
    <property type="protein sequence ID" value="HJH50853.1"/>
    <property type="molecule type" value="Genomic_DNA"/>
</dbReference>
<dbReference type="RefSeq" id="WP_277272511.1">
    <property type="nucleotide sequence ID" value="NZ_DYXE01000089.1"/>
</dbReference>
<reference evidence="2" key="1">
    <citation type="journal article" date="2021" name="PeerJ">
        <title>Extensive microbial diversity within the chicken gut microbiome revealed by metagenomics and culture.</title>
        <authorList>
            <person name="Gilroy R."/>
            <person name="Ravi A."/>
            <person name="Getino M."/>
            <person name="Pursley I."/>
            <person name="Horton D.L."/>
            <person name="Alikhan N.F."/>
            <person name="Baker D."/>
            <person name="Gharbi K."/>
            <person name="Hall N."/>
            <person name="Watson M."/>
            <person name="Adriaenssens E.M."/>
            <person name="Foster-Nyarko E."/>
            <person name="Jarju S."/>
            <person name="Secka A."/>
            <person name="Antonio M."/>
            <person name="Oren A."/>
            <person name="Chaudhuri R.R."/>
            <person name="La Ragione R."/>
            <person name="Hildebrand F."/>
            <person name="Pallen M.J."/>
        </authorList>
    </citation>
    <scope>NUCLEOTIDE SEQUENCE</scope>
    <source>
        <strain evidence="2">USAMLcec4-12693</strain>
    </source>
</reference>
<evidence type="ECO:0000256" key="1">
    <source>
        <dbReference type="SAM" id="Phobius"/>
    </source>
</evidence>
<feature type="transmembrane region" description="Helical" evidence="1">
    <location>
        <begin position="59"/>
        <end position="77"/>
    </location>
</feature>
<gene>
    <name evidence="2" type="ORF">K8V39_11420</name>
</gene>
<feature type="transmembrane region" description="Helical" evidence="1">
    <location>
        <begin position="84"/>
        <end position="105"/>
    </location>
</feature>
<proteinExistence type="predicted"/>
<keyword evidence="1" id="KW-1133">Transmembrane helix</keyword>
<protein>
    <submittedName>
        <fullName evidence="2">Uncharacterized protein</fullName>
    </submittedName>
</protein>
<comment type="caution">
    <text evidence="2">The sequence shown here is derived from an EMBL/GenBank/DDBJ whole genome shotgun (WGS) entry which is preliminary data.</text>
</comment>
<feature type="transmembrane region" description="Helical" evidence="1">
    <location>
        <begin position="125"/>
        <end position="146"/>
    </location>
</feature>
<evidence type="ECO:0000313" key="3">
    <source>
        <dbReference type="Proteomes" id="UP000813420"/>
    </source>
</evidence>
<accession>A0A9D3AKI3</accession>
<evidence type="ECO:0000313" key="2">
    <source>
        <dbReference type="EMBL" id="HJH50853.1"/>
    </source>
</evidence>
<dbReference type="AlphaFoldDB" id="A0A9D3AKI3"/>
<dbReference type="Proteomes" id="UP000813420">
    <property type="component" value="Unassembled WGS sequence"/>
</dbReference>
<keyword evidence="1" id="KW-0472">Membrane</keyword>
<feature type="transmembrane region" description="Helical" evidence="1">
    <location>
        <begin position="158"/>
        <end position="177"/>
    </location>
</feature>
<sequence>MAVFWILAIHSLFLLLVLWRADAYSFYFVDGKRSRTVKSRRHVLMFAYFVRYLRGHKNYLANTGILWGLALVLPVFFEKTADTFALPMGFALLTFNTPVCILLSGDPALERAVRFLAGQGKGFCIPYGLFLFFCNFAADVIFLCSWQIQSGGVTARMAGMAAVFSGLGAVLSVMLEWFFPVRGWKIESDLWHHPRKYVVPGIMLMLAGGISHFTK</sequence>